<evidence type="ECO:0000313" key="1">
    <source>
        <dbReference type="EMBL" id="RFU77387.1"/>
    </source>
</evidence>
<keyword evidence="2" id="KW-1185">Reference proteome</keyword>
<gene>
    <name evidence="1" type="ORF">TARUN_4862</name>
</gene>
<reference evidence="1 2" key="1">
    <citation type="journal article" date="2018" name="PLoS Pathog.">
        <title>Evolution of structural diversity of trichothecenes, a family of toxins produced by plant pathogenic and entomopathogenic fungi.</title>
        <authorList>
            <person name="Proctor R.H."/>
            <person name="McCormick S.P."/>
            <person name="Kim H.S."/>
            <person name="Cardoza R.E."/>
            <person name="Stanley A.M."/>
            <person name="Lindo L."/>
            <person name="Kelly A."/>
            <person name="Brown D.W."/>
            <person name="Lee T."/>
            <person name="Vaughan M.M."/>
            <person name="Alexander N.J."/>
            <person name="Busman M."/>
            <person name="Gutierrez S."/>
        </authorList>
    </citation>
    <scope>NUCLEOTIDE SEQUENCE [LARGE SCALE GENOMIC DNA]</scope>
    <source>
        <strain evidence="1 2">IBT 40837</strain>
    </source>
</reference>
<dbReference type="AlphaFoldDB" id="A0A395NNG3"/>
<accession>A0A395NNG3</accession>
<protein>
    <submittedName>
        <fullName evidence="1">Uncharacterized protein</fullName>
    </submittedName>
</protein>
<dbReference type="Proteomes" id="UP000266272">
    <property type="component" value="Unassembled WGS sequence"/>
</dbReference>
<proteinExistence type="predicted"/>
<evidence type="ECO:0000313" key="2">
    <source>
        <dbReference type="Proteomes" id="UP000266272"/>
    </source>
</evidence>
<sequence>MRAPQLARWGPAATEYSCADPQVPAGAVPPHAPASVSAQVPRRGTWRYKGRGLIADGLSESTGGALVSFEAQSRKFSILACLAIHLIYRIRSAADALLRELRKCQAPRWQIDS</sequence>
<name>A0A395NNG3_TRIAR</name>
<dbReference type="EMBL" id="PXOA01000285">
    <property type="protein sequence ID" value="RFU77387.1"/>
    <property type="molecule type" value="Genomic_DNA"/>
</dbReference>
<organism evidence="1 2">
    <name type="scientific">Trichoderma arundinaceum</name>
    <dbReference type="NCBI Taxonomy" id="490622"/>
    <lineage>
        <taxon>Eukaryota</taxon>
        <taxon>Fungi</taxon>
        <taxon>Dikarya</taxon>
        <taxon>Ascomycota</taxon>
        <taxon>Pezizomycotina</taxon>
        <taxon>Sordariomycetes</taxon>
        <taxon>Hypocreomycetidae</taxon>
        <taxon>Hypocreales</taxon>
        <taxon>Hypocreaceae</taxon>
        <taxon>Trichoderma</taxon>
    </lineage>
</organism>
<comment type="caution">
    <text evidence="1">The sequence shown here is derived from an EMBL/GenBank/DDBJ whole genome shotgun (WGS) entry which is preliminary data.</text>
</comment>